<evidence type="ECO:0000313" key="2">
    <source>
        <dbReference type="EMBL" id="GAA5047036.1"/>
    </source>
</evidence>
<dbReference type="Proteomes" id="UP001501729">
    <property type="component" value="Unassembled WGS sequence"/>
</dbReference>
<proteinExistence type="predicted"/>
<comment type="caution">
    <text evidence="2">The sequence shown here is derived from an EMBL/GenBank/DDBJ whole genome shotgun (WGS) entry which is preliminary data.</text>
</comment>
<keyword evidence="3" id="KW-1185">Reference proteome</keyword>
<organism evidence="2 3">
    <name type="scientific">Haladaptatus pallidirubidus</name>
    <dbReference type="NCBI Taxonomy" id="1008152"/>
    <lineage>
        <taxon>Archaea</taxon>
        <taxon>Methanobacteriati</taxon>
        <taxon>Methanobacteriota</taxon>
        <taxon>Stenosarchaea group</taxon>
        <taxon>Halobacteria</taxon>
        <taxon>Halobacteriales</taxon>
        <taxon>Haladaptataceae</taxon>
        <taxon>Haladaptatus</taxon>
    </lineage>
</organism>
<sequence>MQASHVPPSALSGAGAVGFESVRFIAGVDAFRGEKGADGGNANGGAHLFGSIRRERERNGGVRRKKWVNGRRG</sequence>
<protein>
    <submittedName>
        <fullName evidence="2">Uncharacterized protein</fullName>
    </submittedName>
</protein>
<evidence type="ECO:0000313" key="3">
    <source>
        <dbReference type="Proteomes" id="UP001501729"/>
    </source>
</evidence>
<reference evidence="2 3" key="1">
    <citation type="journal article" date="2019" name="Int. J. Syst. Evol. Microbiol.">
        <title>The Global Catalogue of Microorganisms (GCM) 10K type strain sequencing project: providing services to taxonomists for standard genome sequencing and annotation.</title>
        <authorList>
            <consortium name="The Broad Institute Genomics Platform"/>
            <consortium name="The Broad Institute Genome Sequencing Center for Infectious Disease"/>
            <person name="Wu L."/>
            <person name="Ma J."/>
        </authorList>
    </citation>
    <scope>NUCLEOTIDE SEQUENCE [LARGE SCALE GENOMIC DNA]</scope>
    <source>
        <strain evidence="2 3">JCM 17504</strain>
    </source>
</reference>
<dbReference type="AlphaFoldDB" id="A0AAV3UFA2"/>
<feature type="region of interest" description="Disordered" evidence="1">
    <location>
        <begin position="35"/>
        <end position="73"/>
    </location>
</feature>
<name>A0AAV3UFA2_9EURY</name>
<feature type="compositionally biased region" description="Basic residues" evidence="1">
    <location>
        <begin position="61"/>
        <end position="73"/>
    </location>
</feature>
<gene>
    <name evidence="2" type="ORF">GCM10025751_17080</name>
</gene>
<dbReference type="EMBL" id="BAABKX010000001">
    <property type="protein sequence ID" value="GAA5047036.1"/>
    <property type="molecule type" value="Genomic_DNA"/>
</dbReference>
<accession>A0AAV3UFA2</accession>
<evidence type="ECO:0000256" key="1">
    <source>
        <dbReference type="SAM" id="MobiDB-lite"/>
    </source>
</evidence>